<dbReference type="OrthoDB" id="2989832at2"/>
<gene>
    <name evidence="1" type="ORF">PB01_13320</name>
</gene>
<sequence>MKLRDYMMGLGTGIVIGIVASRAASKMDINRSAELILKEIKNSFKKEGPIDGSWIFMSPEPFQKEAIHINVYKGGITRVKNGLLEQFEFAADAKTGTVVELVKVQ</sequence>
<keyword evidence="2" id="KW-1185">Reference proteome</keyword>
<evidence type="ECO:0000313" key="1">
    <source>
        <dbReference type="EMBL" id="QFF99740.1"/>
    </source>
</evidence>
<name>A0A5J6SNV2_9BACI</name>
<dbReference type="KEGG" id="psyo:PB01_13320"/>
<accession>A0A5J6SNV2</accession>
<dbReference type="RefSeq" id="WP_151700643.1">
    <property type="nucleotide sequence ID" value="NZ_CP031223.1"/>
</dbReference>
<dbReference type="Proteomes" id="UP000325517">
    <property type="component" value="Chromosome"/>
</dbReference>
<dbReference type="EMBL" id="CP031223">
    <property type="protein sequence ID" value="QFF99740.1"/>
    <property type="molecule type" value="Genomic_DNA"/>
</dbReference>
<protein>
    <recommendedName>
        <fullName evidence="3">PepSY domain-containing protein</fullName>
    </recommendedName>
</protein>
<dbReference type="AlphaFoldDB" id="A0A5J6SNV2"/>
<organism evidence="1 2">
    <name type="scientific">Psychrobacillus glaciei</name>
    <dbReference type="NCBI Taxonomy" id="2283160"/>
    <lineage>
        <taxon>Bacteria</taxon>
        <taxon>Bacillati</taxon>
        <taxon>Bacillota</taxon>
        <taxon>Bacilli</taxon>
        <taxon>Bacillales</taxon>
        <taxon>Bacillaceae</taxon>
        <taxon>Psychrobacillus</taxon>
    </lineage>
</organism>
<reference evidence="1 2" key="1">
    <citation type="submission" date="2018-07" db="EMBL/GenBank/DDBJ databases">
        <title>Complete genome sequence of Psychrobacillus sp. PB01, isolated from iceberg, and comparative genome analysis of Psychrobacillus strains.</title>
        <authorList>
            <person name="Lee P.C."/>
        </authorList>
    </citation>
    <scope>NUCLEOTIDE SEQUENCE [LARGE SCALE GENOMIC DNA]</scope>
    <source>
        <strain evidence="1 2">PB01</strain>
    </source>
</reference>
<evidence type="ECO:0000313" key="2">
    <source>
        <dbReference type="Proteomes" id="UP000325517"/>
    </source>
</evidence>
<proteinExistence type="predicted"/>
<evidence type="ECO:0008006" key="3">
    <source>
        <dbReference type="Google" id="ProtNLM"/>
    </source>
</evidence>